<dbReference type="Pfam" id="PF15277">
    <property type="entry name" value="Sec3-PIP2_bind"/>
    <property type="match status" value="1"/>
</dbReference>
<evidence type="ECO:0000256" key="4">
    <source>
        <dbReference type="ARBA" id="ARBA00023054"/>
    </source>
</evidence>
<dbReference type="PANTHER" id="PTHR16092:SF14">
    <property type="entry name" value="EXOCYST COMPLEX COMPONENT 1 ISOFORM X1"/>
    <property type="match status" value="1"/>
</dbReference>
<dbReference type="GO" id="GO:0000145">
    <property type="term" value="C:exocyst"/>
    <property type="evidence" value="ECO:0007669"/>
    <property type="project" value="InterPro"/>
</dbReference>
<feature type="compositionally biased region" description="Low complexity" evidence="5">
    <location>
        <begin position="423"/>
        <end position="434"/>
    </location>
</feature>
<organism evidence="7 8">
    <name type="scientific">Maudiozyma exigua</name>
    <name type="common">Yeast</name>
    <name type="synonym">Kazachstania exigua</name>
    <dbReference type="NCBI Taxonomy" id="34358"/>
    <lineage>
        <taxon>Eukaryota</taxon>
        <taxon>Fungi</taxon>
        <taxon>Dikarya</taxon>
        <taxon>Ascomycota</taxon>
        <taxon>Saccharomycotina</taxon>
        <taxon>Saccharomycetes</taxon>
        <taxon>Saccharomycetales</taxon>
        <taxon>Saccharomycetaceae</taxon>
        <taxon>Maudiozyma</taxon>
    </lineage>
</organism>
<gene>
    <name evidence="7" type="ORF">C6P45_004496</name>
</gene>
<comment type="caution">
    <text evidence="7">The sequence shown here is derived from an EMBL/GenBank/DDBJ whole genome shotgun (WGS) entry which is preliminary data.</text>
</comment>
<evidence type="ECO:0000259" key="6">
    <source>
        <dbReference type="SMART" id="SM01313"/>
    </source>
</evidence>
<dbReference type="Proteomes" id="UP000750334">
    <property type="component" value="Unassembled WGS sequence"/>
</dbReference>
<accession>A0A9P7BBQ2</accession>
<evidence type="ECO:0000256" key="2">
    <source>
        <dbReference type="ARBA" id="ARBA00022448"/>
    </source>
</evidence>
<proteinExistence type="inferred from homology"/>
<dbReference type="SMART" id="SM01313">
    <property type="entry name" value="Sec3-PIP2_bind"/>
    <property type="match status" value="1"/>
</dbReference>
<dbReference type="GO" id="GO:0006893">
    <property type="term" value="P:Golgi to plasma membrane transport"/>
    <property type="evidence" value="ECO:0007669"/>
    <property type="project" value="TreeGrafter"/>
</dbReference>
<dbReference type="InterPro" id="IPR028258">
    <property type="entry name" value="Sec3-PIP2_bind"/>
</dbReference>
<feature type="compositionally biased region" description="Low complexity" evidence="5">
    <location>
        <begin position="506"/>
        <end position="523"/>
    </location>
</feature>
<keyword evidence="4" id="KW-0175">Coiled coil</keyword>
<dbReference type="Gene3D" id="2.30.29.90">
    <property type="match status" value="1"/>
</dbReference>
<feature type="compositionally biased region" description="Polar residues" evidence="5">
    <location>
        <begin position="412"/>
        <end position="422"/>
    </location>
</feature>
<reference evidence="7 8" key="1">
    <citation type="submission" date="2020-11" db="EMBL/GenBank/DDBJ databases">
        <title>Kefir isolates.</title>
        <authorList>
            <person name="Marcisauskas S."/>
            <person name="Kim Y."/>
            <person name="Blasche S."/>
        </authorList>
    </citation>
    <scope>NUCLEOTIDE SEQUENCE [LARGE SCALE GENOMIC DNA]</scope>
    <source>
        <strain evidence="7 8">OG2</strain>
    </source>
</reference>
<evidence type="ECO:0000313" key="8">
    <source>
        <dbReference type="Proteomes" id="UP000750334"/>
    </source>
</evidence>
<feature type="compositionally biased region" description="Polar residues" evidence="5">
    <location>
        <begin position="495"/>
        <end position="505"/>
    </location>
</feature>
<feature type="compositionally biased region" description="Low complexity" evidence="5">
    <location>
        <begin position="34"/>
        <end position="45"/>
    </location>
</feature>
<evidence type="ECO:0000256" key="5">
    <source>
        <dbReference type="SAM" id="MobiDB-lite"/>
    </source>
</evidence>
<feature type="compositionally biased region" description="Basic and acidic residues" evidence="5">
    <location>
        <begin position="435"/>
        <end position="446"/>
    </location>
</feature>
<dbReference type="GO" id="GO:0006887">
    <property type="term" value="P:exocytosis"/>
    <property type="evidence" value="ECO:0007669"/>
    <property type="project" value="UniProtKB-KW"/>
</dbReference>
<dbReference type="Pfam" id="PF09763">
    <property type="entry name" value="Sec3_CC"/>
    <property type="match status" value="1"/>
</dbReference>
<comment type="similarity">
    <text evidence="1">Belongs to the SEC3 family.</text>
</comment>
<name>A0A9P7BBQ2_MAUEX</name>
<keyword evidence="3" id="KW-0268">Exocytosis</keyword>
<keyword evidence="2" id="KW-0813">Transport</keyword>
<dbReference type="PANTHER" id="PTHR16092">
    <property type="entry name" value="SEC3/SYNTAXIN-RELATED"/>
    <property type="match status" value="1"/>
</dbReference>
<feature type="compositionally biased region" description="Basic residues" evidence="5">
    <location>
        <begin position="1"/>
        <end position="14"/>
    </location>
</feature>
<dbReference type="GO" id="GO:0005546">
    <property type="term" value="F:phosphatidylinositol-4,5-bisphosphate binding"/>
    <property type="evidence" value="ECO:0007669"/>
    <property type="project" value="TreeGrafter"/>
</dbReference>
<feature type="compositionally biased region" description="Polar residues" evidence="5">
    <location>
        <begin position="46"/>
        <end position="62"/>
    </location>
</feature>
<feature type="domain" description="Exocyst complex component Sec3 PIP2-binding N-terminal" evidence="6">
    <location>
        <begin position="136"/>
        <end position="224"/>
    </location>
</feature>
<feature type="compositionally biased region" description="Polar residues" evidence="5">
    <location>
        <begin position="457"/>
        <end position="482"/>
    </location>
</feature>
<protein>
    <recommendedName>
        <fullName evidence="6">Exocyst complex component Sec3 PIP2-binding N-terminal domain-containing protein</fullName>
    </recommendedName>
</protein>
<dbReference type="CDD" id="cd13315">
    <property type="entry name" value="PH_Sec3"/>
    <property type="match status" value="1"/>
</dbReference>
<feature type="region of interest" description="Disordered" evidence="5">
    <location>
        <begin position="1"/>
        <end position="85"/>
    </location>
</feature>
<dbReference type="EMBL" id="PUHR01000061">
    <property type="protein sequence ID" value="KAG0668656.1"/>
    <property type="molecule type" value="Genomic_DNA"/>
</dbReference>
<sequence length="1417" mass="162707">MIKRAKSPFKKSHSRQTSMDERTNGTAQHSRTFSNSSNGHNGVHSRQASASGSHPPVSGTNQTHKRTTSRSSTASSQNSNFLAEQYDRDRRGIISYCFSKPDHKTNLPPNNYITHVRIIEDAKYPSVRPAQDSKLENKKKRVLILSSKANNQNAIQLHKARENTDGSFQIGRTWDLKDILKIEADQIIPEGFSMSIGKQYYWETNSAKERTVFIKSLIKIYMQVFDGRVPELINWDLSMFYLDERSYSRAVITREPSQPNSPTTGNSQQAANIAASFQPANNSHASNTNTNAVNLQQQKDIQLQQQKEQQQRELQLQQQKEQQMKIQRQKEIEQQKQRELELQMQKEQEMQRQRQREEQQRQHELEMQKQRELEMQKQRELEMQKQRELQLQQQQQQQQQQQRKMNSPPKSPSRNSLTKAPYSTSSTLNRLSNNFHDEQVSSHADSDDFQTPRVDTLASQSPVKNAPNLTHGYTSDRSSSKSPARGSNMYFNEPTDGSSYETNNLQPQPRSRNRPISRSPQRNAYQERPRSTVDLYSPSNINRNSRLMEASAPLEHKKTATVQSIDDDDYDNMEPISFQDLNKSKNNFQGEPIPLPGSQPDVIDLNEQSSEEKPLDLNSNDLNTSLHEEPMNDTTADLSFENGDEVRYSQHLESQTPHVYHEVTTIQEEGQKTLPQMNEEENQNEEETQSDMKMIHINDEALLESLTDINWSPDDDANKLLDKIDLELADIKHKFNANILAMENVGPDLKGYQDNVDAECDRMNPTFALFLMEMNTFADDIDFVESRQNGLQIESANKKLLWNTLSDLLNTVSLDEDTLKELLKCPIREKTLPWMETQLSSLSKAVKAIRGQSQDDDYSLEDMEALKKRRQYYEKVTELFLERVVAKMGTMFAYIKTNGTTKDQLVSILHRLLTFSTLIIFCKEISSSSYKAIIEKWNDNVQPLYSEMWDKLFKKQQDQYGNRNNNNNIIQGIANQPGEDKLLEQWKMFKTTKKINLDNSLDTDMLLGIVDMVDLMEHQCIVYQTFIDNFFHISSTESYVDYIKKFKEPASRIIDLDHTNRMDSDRESASTKSQLVSRVFNPVVTQLISYFVETMKSNQSVVPSIMLILEQKLRLLESTDQEFLCDTFARILTQLKQLWSGFMEDELLYVERMAADTTNKSVLPTVVGLPIFIKNTNDSLMFTQGKIKAKNIGTYEVPGLVTDSFSTLCTSIVSFLSDQVGDIDTLGKQKTALSTDQLAHSITLLQNSNWLIEFLTMLNGPLSGIFDQPIQDSKRIFDVEKDIYANYLLQEAIPKLTSFVNGATQVVETSPNQATSPAMWGAYSKSNLQNILTSYNSKEINALATKLHKRLVKHFSSGQPDVLRDNICDKLWSCLQGQTVSLYLRLYTIIDKYYKGTHVKFTKNDIITSFELFKETS</sequence>
<feature type="compositionally biased region" description="Low complexity" evidence="5">
    <location>
        <begin position="389"/>
        <end position="405"/>
    </location>
</feature>
<feature type="region of interest" description="Disordered" evidence="5">
    <location>
        <begin position="344"/>
        <end position="539"/>
    </location>
</feature>
<feature type="compositionally biased region" description="Basic and acidic residues" evidence="5">
    <location>
        <begin position="344"/>
        <end position="388"/>
    </location>
</feature>
<evidence type="ECO:0000313" key="7">
    <source>
        <dbReference type="EMBL" id="KAG0668656.1"/>
    </source>
</evidence>
<dbReference type="InterPro" id="IPR048628">
    <property type="entry name" value="Sec3_C"/>
</dbReference>
<evidence type="ECO:0000256" key="3">
    <source>
        <dbReference type="ARBA" id="ARBA00022483"/>
    </source>
</evidence>
<dbReference type="OrthoDB" id="27109at2759"/>
<evidence type="ECO:0000256" key="1">
    <source>
        <dbReference type="ARBA" id="ARBA00006518"/>
    </source>
</evidence>
<dbReference type="GO" id="GO:0005886">
    <property type="term" value="C:plasma membrane"/>
    <property type="evidence" value="ECO:0007669"/>
    <property type="project" value="TreeGrafter"/>
</dbReference>
<dbReference type="InterPro" id="IPR019160">
    <property type="entry name" value="Sec3_CC"/>
</dbReference>
<feature type="compositionally biased region" description="Polar residues" evidence="5">
    <location>
        <begin position="24"/>
        <end position="33"/>
    </location>
</feature>
<dbReference type="Pfam" id="PF20654">
    <property type="entry name" value="Sec3_C-term"/>
    <property type="match status" value="1"/>
</dbReference>
<keyword evidence="8" id="KW-1185">Reference proteome</keyword>